<evidence type="ECO:0000313" key="4">
    <source>
        <dbReference type="Proteomes" id="UP001212997"/>
    </source>
</evidence>
<dbReference type="Proteomes" id="UP001212997">
    <property type="component" value="Unassembled WGS sequence"/>
</dbReference>
<protein>
    <submittedName>
        <fullName evidence="3">Uncharacterized protein</fullName>
    </submittedName>
</protein>
<keyword evidence="4" id="KW-1185">Reference proteome</keyword>
<dbReference type="PANTHER" id="PTHR12817:SF0">
    <property type="entry name" value="GEO08327P1"/>
    <property type="match status" value="1"/>
</dbReference>
<reference evidence="3" key="1">
    <citation type="submission" date="2022-07" db="EMBL/GenBank/DDBJ databases">
        <title>Genome Sequence of Physisporinus lineatus.</title>
        <authorList>
            <person name="Buettner E."/>
        </authorList>
    </citation>
    <scope>NUCLEOTIDE SEQUENCE</scope>
    <source>
        <strain evidence="3">VT162</strain>
    </source>
</reference>
<dbReference type="Gene3D" id="3.30.1380.20">
    <property type="entry name" value="Trafficking protein particle complex subunit 3"/>
    <property type="match status" value="1"/>
</dbReference>
<feature type="compositionally biased region" description="Basic and acidic residues" evidence="2">
    <location>
        <begin position="92"/>
        <end position="106"/>
    </location>
</feature>
<dbReference type="InterPro" id="IPR037992">
    <property type="entry name" value="TRAPPC6/Trs33"/>
</dbReference>
<gene>
    <name evidence="3" type="ORF">NLI96_g6234</name>
</gene>
<dbReference type="PANTHER" id="PTHR12817">
    <property type="entry name" value="TRAFFICKING PROTEIN PARTICLE COMPLEX SUBUNIT 6B"/>
    <property type="match status" value="1"/>
</dbReference>
<dbReference type="GO" id="GO:0006888">
    <property type="term" value="P:endoplasmic reticulum to Golgi vesicle-mediated transport"/>
    <property type="evidence" value="ECO:0007669"/>
    <property type="project" value="TreeGrafter"/>
</dbReference>
<evidence type="ECO:0000256" key="1">
    <source>
        <dbReference type="ARBA" id="ARBA00006218"/>
    </source>
</evidence>
<dbReference type="Pfam" id="PF04051">
    <property type="entry name" value="TRAPP"/>
    <property type="match status" value="1"/>
</dbReference>
<feature type="region of interest" description="Disordered" evidence="2">
    <location>
        <begin position="82"/>
        <end position="106"/>
    </location>
</feature>
<comment type="caution">
    <text evidence="3">The sequence shown here is derived from an EMBL/GenBank/DDBJ whole genome shotgun (WGS) entry which is preliminary data.</text>
</comment>
<dbReference type="InterPro" id="IPR024096">
    <property type="entry name" value="NO_sig/Golgi_transp_ligand-bd"/>
</dbReference>
<dbReference type="GO" id="GO:0030008">
    <property type="term" value="C:TRAPP complex"/>
    <property type="evidence" value="ECO:0007669"/>
    <property type="project" value="TreeGrafter"/>
</dbReference>
<evidence type="ECO:0000256" key="2">
    <source>
        <dbReference type="SAM" id="MobiDB-lite"/>
    </source>
</evidence>
<sequence>MNPSISSTSLLPGLQGLADPPQNMMDGPAMDYFVIELVNTLRESSAVALARSKKVEQEMIEAGLLPPPSALPTIVIDGKKNTARDSTSSLARSDKDSGKGAVDEEEEGVRMRLEAIGMHVGANIAERSEYYRDVGVYVLQDNSFKPITRISSWEGRADALKKAKLYVAMPGGIIRGALARLGFQAVVVPEVTALPQCETPERFIVTIMGLHYLRLSAIRPMRPIQARCNPAGVDRLDEELD</sequence>
<dbReference type="CDD" id="cd14944">
    <property type="entry name" value="TRAPPC6A_Trs33"/>
    <property type="match status" value="1"/>
</dbReference>
<feature type="region of interest" description="Disordered" evidence="2">
    <location>
        <begin position="1"/>
        <end position="22"/>
    </location>
</feature>
<dbReference type="EMBL" id="JANAWD010000223">
    <property type="protein sequence ID" value="KAJ3483566.1"/>
    <property type="molecule type" value="Genomic_DNA"/>
</dbReference>
<dbReference type="InterPro" id="IPR007194">
    <property type="entry name" value="TRAPP_component"/>
</dbReference>
<comment type="similarity">
    <text evidence="1">Belongs to the TRAPP small subunits family. BET3 subfamily.</text>
</comment>
<dbReference type="AlphaFoldDB" id="A0AAD5V1M5"/>
<accession>A0AAD5V1M5</accession>
<feature type="compositionally biased region" description="Polar residues" evidence="2">
    <location>
        <begin position="1"/>
        <end position="10"/>
    </location>
</feature>
<dbReference type="GO" id="GO:0005802">
    <property type="term" value="C:trans-Golgi network"/>
    <property type="evidence" value="ECO:0007669"/>
    <property type="project" value="TreeGrafter"/>
</dbReference>
<proteinExistence type="inferred from homology"/>
<name>A0AAD5V1M5_9APHY</name>
<evidence type="ECO:0000313" key="3">
    <source>
        <dbReference type="EMBL" id="KAJ3483566.1"/>
    </source>
</evidence>
<dbReference type="GO" id="GO:0005801">
    <property type="term" value="C:cis-Golgi network"/>
    <property type="evidence" value="ECO:0007669"/>
    <property type="project" value="TreeGrafter"/>
</dbReference>
<dbReference type="SUPFAM" id="SSF111126">
    <property type="entry name" value="Ligand-binding domain in the NO signalling and Golgi transport"/>
    <property type="match status" value="1"/>
</dbReference>
<organism evidence="3 4">
    <name type="scientific">Meripilus lineatus</name>
    <dbReference type="NCBI Taxonomy" id="2056292"/>
    <lineage>
        <taxon>Eukaryota</taxon>
        <taxon>Fungi</taxon>
        <taxon>Dikarya</taxon>
        <taxon>Basidiomycota</taxon>
        <taxon>Agaricomycotina</taxon>
        <taxon>Agaricomycetes</taxon>
        <taxon>Polyporales</taxon>
        <taxon>Meripilaceae</taxon>
        <taxon>Meripilus</taxon>
    </lineage>
</organism>